<gene>
    <name evidence="2" type="ORF">PBS003_LOCUS5019</name>
</gene>
<feature type="compositionally biased region" description="Low complexity" evidence="1">
    <location>
        <begin position="539"/>
        <end position="555"/>
    </location>
</feature>
<dbReference type="AlphaFoldDB" id="A0AAU9L1Y3"/>
<feature type="compositionally biased region" description="Low complexity" evidence="1">
    <location>
        <begin position="334"/>
        <end position="354"/>
    </location>
</feature>
<feature type="region of interest" description="Disordered" evidence="1">
    <location>
        <begin position="153"/>
        <end position="655"/>
    </location>
</feature>
<name>A0AAU9L1Y3_9STRA</name>
<feature type="compositionally biased region" description="Basic and acidic residues" evidence="1">
    <location>
        <begin position="621"/>
        <end position="630"/>
    </location>
</feature>
<sequence>MEGKDSIVPLKAKRRSSGEAIYEKYLNIKSYVLPNDDGAVQPPVEISNSTDEKELEAGEVVSNDDITHDTVLSGSGVSAAAVLPADDDKQEPEEELEGQLMGSQQEAVVDTLQPKASASYVLAAEDNTQLTAVGTSCTSVHSTIDAHTVPLSPSAAAFERDRAPVQSSPLPLSHPPRNEQYAASRGGGSIKVTNDGRGMTSRSMEEYGGSRSPKSPLKMMRGPEDPLRGRSRNRSRSRGRNGNGMPGDINGDGQSWPPRGNRRSEDPLSGHNGYFDGHARGVRSPQGRFGGRPGSPCRRPGSPPRGGFDGRPVSPLCGGCDGKLGSPSRGHFNGRLGSPLRGGFSGRPGSPSRGGFNGRLGSPPRGGFNGRPGSPPRGGFNGRPGSPPRGGFTGRPGSPPRGGFDGRHGSPLRGGFDGKLGSPPRGGHNSGMGSPLRNGFQGGRSPRRDGFNGHPGGPRGRSPPREGYWRGQSMSPGRGGPRRDFRDGGRDSPRGRMIGECGPGGPRRSRSRSPLSRGPQHVPPRNGPAFGLPDRRSRSGSLGRMGMSGPRSPGRMGMGGPRSPPRNGFDGRGPGSLPPFKDSGSPMMGSFNPSLEPDGRSNTFRPRGRSRSMNRPPSSEVMRKRDRSWERGGPPQRPLNNGPLPDSPRVMEPGPFEIPSEWNFELKRSGKVKCRCSATSLSVGISRQLPLYLDVVTLPHLKRSPEFLQLDRPNIRRVVYELKPESMADASGYREFVDYLIEGRGGHARAGAATEMEPQGFKIFLLPPGQAARQIGYKGDHMIAVLRSR</sequence>
<reference evidence="2" key="1">
    <citation type="submission" date="2021-11" db="EMBL/GenBank/DDBJ databases">
        <authorList>
            <person name="Islam A."/>
            <person name="Islam S."/>
            <person name="Flora M.S."/>
            <person name="Rahman M."/>
            <person name="Ziaur R.M."/>
            <person name="Epstein J.H."/>
            <person name="Hassan M."/>
            <person name="Klassen M."/>
            <person name="Woodard K."/>
            <person name="Webb A."/>
            <person name="Webby R.J."/>
            <person name="El Zowalaty M.E."/>
        </authorList>
    </citation>
    <scope>NUCLEOTIDE SEQUENCE</scope>
    <source>
        <strain evidence="2">Pbs3</strain>
    </source>
</reference>
<accession>A0AAU9L1Y3</accession>
<dbReference type="EMBL" id="CAKKTJ010000228">
    <property type="protein sequence ID" value="CAH0478317.1"/>
    <property type="molecule type" value="Genomic_DNA"/>
</dbReference>
<evidence type="ECO:0008006" key="4">
    <source>
        <dbReference type="Google" id="ProtNLM"/>
    </source>
</evidence>
<evidence type="ECO:0000313" key="2">
    <source>
        <dbReference type="EMBL" id="CAH0478317.1"/>
    </source>
</evidence>
<organism evidence="2 3">
    <name type="scientific">Peronospora belbahrii</name>
    <dbReference type="NCBI Taxonomy" id="622444"/>
    <lineage>
        <taxon>Eukaryota</taxon>
        <taxon>Sar</taxon>
        <taxon>Stramenopiles</taxon>
        <taxon>Oomycota</taxon>
        <taxon>Peronosporomycetes</taxon>
        <taxon>Peronosporales</taxon>
        <taxon>Peronosporaceae</taxon>
        <taxon>Peronospora</taxon>
    </lineage>
</organism>
<evidence type="ECO:0000256" key="1">
    <source>
        <dbReference type="SAM" id="MobiDB-lite"/>
    </source>
</evidence>
<feature type="compositionally biased region" description="Acidic residues" evidence="1">
    <location>
        <begin position="88"/>
        <end position="97"/>
    </location>
</feature>
<proteinExistence type="predicted"/>
<feature type="compositionally biased region" description="Basic residues" evidence="1">
    <location>
        <begin position="229"/>
        <end position="239"/>
    </location>
</feature>
<feature type="region of interest" description="Disordered" evidence="1">
    <location>
        <begin position="84"/>
        <end position="105"/>
    </location>
</feature>
<evidence type="ECO:0000313" key="3">
    <source>
        <dbReference type="Proteomes" id="UP001160483"/>
    </source>
</evidence>
<dbReference type="Proteomes" id="UP001160483">
    <property type="component" value="Unassembled WGS sequence"/>
</dbReference>
<comment type="caution">
    <text evidence="2">The sequence shown here is derived from an EMBL/GenBank/DDBJ whole genome shotgun (WGS) entry which is preliminary data.</text>
</comment>
<feature type="compositionally biased region" description="Basic and acidic residues" evidence="1">
    <location>
        <begin position="481"/>
        <end position="494"/>
    </location>
</feature>
<protein>
    <recommendedName>
        <fullName evidence="4">Spen paralogue and orthologue SPOC C-terminal domain-containing protein</fullName>
    </recommendedName>
</protein>